<keyword evidence="2" id="KW-0677">Repeat</keyword>
<dbReference type="STRING" id="126957.T1IK99"/>
<feature type="signal peptide" evidence="5">
    <location>
        <begin position="1"/>
        <end position="18"/>
    </location>
</feature>
<feature type="region of interest" description="Disordered" evidence="4">
    <location>
        <begin position="908"/>
        <end position="961"/>
    </location>
</feature>
<feature type="chain" id="PRO_5004578592" description="RRM domain-containing protein" evidence="5">
    <location>
        <begin position="19"/>
        <end position="1588"/>
    </location>
</feature>
<evidence type="ECO:0000256" key="2">
    <source>
        <dbReference type="ARBA" id="ARBA00022737"/>
    </source>
</evidence>
<feature type="domain" description="RRM" evidence="6">
    <location>
        <begin position="1289"/>
        <end position="1351"/>
    </location>
</feature>
<evidence type="ECO:0000256" key="4">
    <source>
        <dbReference type="SAM" id="MobiDB-lite"/>
    </source>
</evidence>
<keyword evidence="1" id="KW-0880">Kelch repeat</keyword>
<reference evidence="7" key="2">
    <citation type="submission" date="2015-02" db="UniProtKB">
        <authorList>
            <consortium name="EnsemblMetazoa"/>
        </authorList>
    </citation>
    <scope>IDENTIFICATION</scope>
</reference>
<accession>T1IK99</accession>
<dbReference type="InterPro" id="IPR006652">
    <property type="entry name" value="Kelch_1"/>
</dbReference>
<feature type="region of interest" description="Disordered" evidence="4">
    <location>
        <begin position="1557"/>
        <end position="1588"/>
    </location>
</feature>
<keyword evidence="3" id="KW-0694">RNA-binding</keyword>
<dbReference type="InterPro" id="IPR000504">
    <property type="entry name" value="RRM_dom"/>
</dbReference>
<dbReference type="EnsemblMetazoa" id="SMAR001339-RA">
    <property type="protein sequence ID" value="SMAR001339-PA"/>
    <property type="gene ID" value="SMAR001339"/>
</dbReference>
<feature type="compositionally biased region" description="Low complexity" evidence="4">
    <location>
        <begin position="916"/>
        <end position="930"/>
    </location>
</feature>
<keyword evidence="5" id="KW-0732">Signal</keyword>
<dbReference type="SUPFAM" id="SSF54928">
    <property type="entry name" value="RNA-binding domain, RBD"/>
    <property type="match status" value="1"/>
</dbReference>
<dbReference type="SUPFAM" id="SSF117281">
    <property type="entry name" value="Kelch motif"/>
    <property type="match status" value="1"/>
</dbReference>
<keyword evidence="8" id="KW-1185">Reference proteome</keyword>
<dbReference type="Pfam" id="PF24981">
    <property type="entry name" value="Beta-prop_ATRN-LZTR1"/>
    <property type="match status" value="1"/>
</dbReference>
<protein>
    <recommendedName>
        <fullName evidence="6">RRM domain-containing protein</fullName>
    </recommendedName>
</protein>
<reference evidence="8" key="1">
    <citation type="submission" date="2011-05" db="EMBL/GenBank/DDBJ databases">
        <authorList>
            <person name="Richards S.R."/>
            <person name="Qu J."/>
            <person name="Jiang H."/>
            <person name="Jhangiani S.N."/>
            <person name="Agravi P."/>
            <person name="Goodspeed R."/>
            <person name="Gross S."/>
            <person name="Mandapat C."/>
            <person name="Jackson L."/>
            <person name="Mathew T."/>
            <person name="Pu L."/>
            <person name="Thornton R."/>
            <person name="Saada N."/>
            <person name="Wilczek-Boney K.B."/>
            <person name="Lee S."/>
            <person name="Kovar C."/>
            <person name="Wu Y."/>
            <person name="Scherer S.E."/>
            <person name="Worley K.C."/>
            <person name="Muzny D.M."/>
            <person name="Gibbs R."/>
        </authorList>
    </citation>
    <scope>NUCLEOTIDE SEQUENCE</scope>
    <source>
        <strain evidence="8">Brora</strain>
    </source>
</reference>
<evidence type="ECO:0000313" key="7">
    <source>
        <dbReference type="EnsemblMetazoa" id="SMAR001339-PA"/>
    </source>
</evidence>
<dbReference type="Gene3D" id="1.25.40.420">
    <property type="match status" value="1"/>
</dbReference>
<dbReference type="Pfam" id="PF07707">
    <property type="entry name" value="BACK"/>
    <property type="match status" value="1"/>
</dbReference>
<sequence>KKLCVLFFLLISAIISDCDLLNFKINVKTDTTVSNAMIKVLQEAYRSKRVMTFRLVTFECFDIIKSKTIETQDELELTIKALNSALPKSVTTGICAVGELLASKQAMLCLKLLNAIDKLDLAFQISTNYLEMLQSGVGDKVDLVKSCDVINWQIQADEWKEKRKTKGHLANKILGYVFLRAQNYEWGTSRPEDENIEHDSILVTQEFFKNSKKNLCYRQEMEDCPVLFESSINSLIGQNIQDPFHLFDYPIPVDVVNLYNTYYQNCHENVGQFRKKLHCAAEMKFKKQSSEDKFRQLHISLQKHRKSQKTQNQSTQTQLLLFLENLDHSKKDLLDVSLQYTDTQTSPSACDIEIAVDKRLFRSHKGLIMGVSGWLHRRLTVLPKSTKRIFLNGIDSSDAFGLSQKLKSDLLKITISEGPLSVLKQAEISHDDLLSECVGELFPSKISMLSQSDAFLHYNTCSICLLFTSKFCIGGKSSDIFTVLVSWLMYDWDARKHDLDQILNLINIPSLSIDEVLECFNAMKMLTKSEEEAKKNILICFMKFLDGKYQDVKLHNFEKVENQSPRSILGRLSNNDDKIVKSPQNDDQIKITAGDRSYFLLAGGIDPFLQSKNNNFGNCIFCYNINENCWGLLDYMPEQRHHGATALLHGCLYYTGGSNVYDDNHFEATDTVWCYDCYKRHWHKKSRMNCTRVCHSIVSTDGLLYVIGGMNKFNRLLKSIECYDPTCDVWAEVAFLEYPRMAMCTAIYHKMVLICGGIGEEISTSYSIVLKTCELFVPQSKKVLKMKPLRISRCFACLSVVNGKFYLIGGATVKKENKQNQMTSTKDIDVWDESTNGWVKSNNSLQIERQDMVCGVAANRFYVMGGQCSINTAAVSEVECYNYVENRWISDISVLPLGLSGTTAAKKLDQTPKAGKTPLKSLKPAKPLLKSLEDGKTPLKDGKTPLKSLKDGKTPLKSIEDGRTPFKTPLKFLRAAKTPLKSLEDGKMPLKTPHTFLRAAKTPLKSLEDGKTPLKTPHTFLRAAKTSLKSLEDGKMPLKTPHTFLRAAKTSLKSLEDGKTPLKTPLKFLRAAKTPLKSVEDGKTPLKSVEDGKTPLKSVEDGKTPLKISLKILKAVKTPLKSTGDGKTLLKSLEGGKTPFKAGKKTPLKLIEDGKTPLKSLEDGKTPLKSLEDGKTPLKSLKDGKTPLKSLEDGKTPIKSLEGRKTPLKLRKSEQIPVVDEITILNTSLEEVKNVKNCGTKRPIEDDDKTCPKKVKMTIDCNDEVLKAQYERLYEIETEKSIHGLDKLRLSIQWLPKETTVDELMEAFPKCTNAEKHAHTAFVTFSSETDAKKAFDGAGDLLFHKKKVAVLYASFKLKSVKNVESLPKKKEFSFFCSNGEINAQYERLVELDNRSLFIPQKHMTNEQMNKKLSGIYSNIVFNSNSRRLLFDTEAEVEKNKQLLEKDGFKVGYYGFKEGITSDLGIKQNAFALDRMKLTVLNIREDTTLSQVQKAFPKHKEIKISNGEGYVTFSSMADAKEAFDNSLDLLINGCKVGVLYSTIINPVYLEITKLDSSTRKGKSSRKRRNVNPFTESGDDKQTKKNKIKE</sequence>
<feature type="compositionally biased region" description="Basic residues" evidence="4">
    <location>
        <begin position="1558"/>
        <end position="1568"/>
    </location>
</feature>
<evidence type="ECO:0000313" key="8">
    <source>
        <dbReference type="Proteomes" id="UP000014500"/>
    </source>
</evidence>
<dbReference type="SMART" id="SM00612">
    <property type="entry name" value="Kelch"/>
    <property type="match status" value="3"/>
</dbReference>
<evidence type="ECO:0000256" key="3">
    <source>
        <dbReference type="ARBA" id="ARBA00022884"/>
    </source>
</evidence>
<dbReference type="InterPro" id="IPR015915">
    <property type="entry name" value="Kelch-typ_b-propeller"/>
</dbReference>
<dbReference type="GO" id="GO:0003723">
    <property type="term" value="F:RNA binding"/>
    <property type="evidence" value="ECO:0007669"/>
    <property type="project" value="UniProtKB-KW"/>
</dbReference>
<organism evidence="7 8">
    <name type="scientific">Strigamia maritima</name>
    <name type="common">European centipede</name>
    <name type="synonym">Geophilus maritimus</name>
    <dbReference type="NCBI Taxonomy" id="126957"/>
    <lineage>
        <taxon>Eukaryota</taxon>
        <taxon>Metazoa</taxon>
        <taxon>Ecdysozoa</taxon>
        <taxon>Arthropoda</taxon>
        <taxon>Myriapoda</taxon>
        <taxon>Chilopoda</taxon>
        <taxon>Pleurostigmophora</taxon>
        <taxon>Geophilomorpha</taxon>
        <taxon>Linotaeniidae</taxon>
        <taxon>Strigamia</taxon>
    </lineage>
</organism>
<dbReference type="eggNOG" id="KOG4441">
    <property type="taxonomic scope" value="Eukaryota"/>
</dbReference>
<dbReference type="InterPro" id="IPR035979">
    <property type="entry name" value="RBD_domain_sf"/>
</dbReference>
<dbReference type="Gene3D" id="3.30.70.330">
    <property type="match status" value="1"/>
</dbReference>
<dbReference type="HOGENOM" id="CLU_244837_0_0_1"/>
<evidence type="ECO:0000259" key="6">
    <source>
        <dbReference type="SMART" id="SM00360"/>
    </source>
</evidence>
<feature type="region of interest" description="Disordered" evidence="4">
    <location>
        <begin position="1155"/>
        <end position="1198"/>
    </location>
</feature>
<feature type="compositionally biased region" description="Basic and acidic residues" evidence="4">
    <location>
        <begin position="1576"/>
        <end position="1588"/>
    </location>
</feature>
<dbReference type="InterPro" id="IPR056737">
    <property type="entry name" value="Beta-prop_ATRN-MKLN-like"/>
</dbReference>
<feature type="domain" description="RRM" evidence="6">
    <location>
        <begin position="1476"/>
        <end position="1538"/>
    </location>
</feature>
<feature type="compositionally biased region" description="Basic and acidic residues" evidence="4">
    <location>
        <begin position="931"/>
        <end position="961"/>
    </location>
</feature>
<evidence type="ECO:0000256" key="5">
    <source>
        <dbReference type="SAM" id="SignalP"/>
    </source>
</evidence>
<dbReference type="PANTHER" id="PTHR45632:SF3">
    <property type="entry name" value="KELCH-LIKE PROTEIN 32"/>
    <property type="match status" value="1"/>
</dbReference>
<dbReference type="InterPro" id="IPR012677">
    <property type="entry name" value="Nucleotide-bd_a/b_plait_sf"/>
</dbReference>
<dbReference type="CDD" id="cd00590">
    <property type="entry name" value="RRM_SF"/>
    <property type="match status" value="1"/>
</dbReference>
<dbReference type="EMBL" id="JH430450">
    <property type="status" value="NOT_ANNOTATED_CDS"/>
    <property type="molecule type" value="Genomic_DNA"/>
</dbReference>
<proteinExistence type="predicted"/>
<dbReference type="SMART" id="SM00360">
    <property type="entry name" value="RRM"/>
    <property type="match status" value="2"/>
</dbReference>
<dbReference type="InterPro" id="IPR011705">
    <property type="entry name" value="BACK"/>
</dbReference>
<dbReference type="Gene3D" id="2.120.10.80">
    <property type="entry name" value="Kelch-type beta propeller"/>
    <property type="match status" value="2"/>
</dbReference>
<evidence type="ECO:0000256" key="1">
    <source>
        <dbReference type="ARBA" id="ARBA00022441"/>
    </source>
</evidence>
<name>T1IK99_STRMM</name>
<dbReference type="PANTHER" id="PTHR45632">
    <property type="entry name" value="LD33804P"/>
    <property type="match status" value="1"/>
</dbReference>
<dbReference type="Proteomes" id="UP000014500">
    <property type="component" value="Unassembled WGS sequence"/>
</dbReference>